<feature type="region of interest" description="Disordered" evidence="1">
    <location>
        <begin position="29"/>
        <end position="213"/>
    </location>
</feature>
<feature type="compositionally biased region" description="Polar residues" evidence="1">
    <location>
        <begin position="47"/>
        <end position="62"/>
    </location>
</feature>
<dbReference type="Proteomes" id="UP000186955">
    <property type="component" value="Unassembled WGS sequence"/>
</dbReference>
<protein>
    <submittedName>
        <fullName evidence="2">Uncharacterized protein</fullName>
    </submittedName>
</protein>
<feature type="compositionally biased region" description="Polar residues" evidence="1">
    <location>
        <begin position="181"/>
        <end position="197"/>
    </location>
</feature>
<proteinExistence type="predicted"/>
<evidence type="ECO:0000313" key="2">
    <source>
        <dbReference type="EMBL" id="OKO94540.1"/>
    </source>
</evidence>
<feature type="compositionally biased region" description="Polar residues" evidence="1">
    <location>
        <begin position="153"/>
        <end position="166"/>
    </location>
</feature>
<evidence type="ECO:0000256" key="1">
    <source>
        <dbReference type="SAM" id="MobiDB-lite"/>
    </source>
</evidence>
<accession>A0A1Q5T2R5</accession>
<feature type="compositionally biased region" description="Basic and acidic residues" evidence="1">
    <location>
        <begin position="29"/>
        <end position="39"/>
    </location>
</feature>
<reference evidence="2 3" key="1">
    <citation type="submission" date="2016-10" db="EMBL/GenBank/DDBJ databases">
        <title>Genome sequence of the ascomycete fungus Penicillium subrubescens.</title>
        <authorList>
            <person name="De Vries R.P."/>
            <person name="Peng M."/>
            <person name="Dilokpimol A."/>
            <person name="Hilden K."/>
            <person name="Makela M.R."/>
            <person name="Grigoriev I."/>
            <person name="Riley R."/>
            <person name="Granchi Z."/>
        </authorList>
    </citation>
    <scope>NUCLEOTIDE SEQUENCE [LARGE SCALE GENOMIC DNA]</scope>
    <source>
        <strain evidence="2 3">CBS 132785</strain>
    </source>
</reference>
<feature type="compositionally biased region" description="Low complexity" evidence="1">
    <location>
        <begin position="124"/>
        <end position="138"/>
    </location>
</feature>
<dbReference type="AlphaFoldDB" id="A0A1Q5T2R5"/>
<comment type="caution">
    <text evidence="2">The sequence shown here is derived from an EMBL/GenBank/DDBJ whole genome shotgun (WGS) entry which is preliminary data.</text>
</comment>
<sequence>MTKTANLRLGGIAGWGGSQRCEDDTTIRADRSIHQDSPKEPNYLKPTISSRNRAHGSTNSQCYRDAEGSHWHSNATTPRPLRNPQLLSATGSRLRGYASCHGRLPPQLGGNVLTPDAGPHELHSNSAHSQAQQSQNSNIDPPKVEPEGASEGATLNGTTQENTTGISHDDPWVRSELPGITNGTTVNTPQPPAQNTHILDGEPSSGDKQSSKK</sequence>
<dbReference type="EMBL" id="MNBE01000719">
    <property type="protein sequence ID" value="OKO94540.1"/>
    <property type="molecule type" value="Genomic_DNA"/>
</dbReference>
<keyword evidence="3" id="KW-1185">Reference proteome</keyword>
<name>A0A1Q5T2R5_9EURO</name>
<evidence type="ECO:0000313" key="3">
    <source>
        <dbReference type="Proteomes" id="UP000186955"/>
    </source>
</evidence>
<gene>
    <name evidence="2" type="ORF">PENSUB_11807</name>
</gene>
<organism evidence="2 3">
    <name type="scientific">Penicillium subrubescens</name>
    <dbReference type="NCBI Taxonomy" id="1316194"/>
    <lineage>
        <taxon>Eukaryota</taxon>
        <taxon>Fungi</taxon>
        <taxon>Dikarya</taxon>
        <taxon>Ascomycota</taxon>
        <taxon>Pezizomycotina</taxon>
        <taxon>Eurotiomycetes</taxon>
        <taxon>Eurotiomycetidae</taxon>
        <taxon>Eurotiales</taxon>
        <taxon>Aspergillaceae</taxon>
        <taxon>Penicillium</taxon>
    </lineage>
</organism>